<dbReference type="InterPro" id="IPR057006">
    <property type="entry name" value="Phage_TAC_19"/>
</dbReference>
<keyword evidence="2" id="KW-1185">Reference proteome</keyword>
<sequence>MLRIELFNEKGEKVVHEQPFISGRRVREALKMQDEFERNIEITQTETLDKMLEFVAGCFGEKVTTDAILDGIAAPELMDTLAKVVAQVMGNEEQGLKEVAKKAQK</sequence>
<comment type="caution">
    <text evidence="1">The sequence shown here is derived from an EMBL/GenBank/DDBJ whole genome shotgun (WGS) entry which is preliminary data.</text>
</comment>
<dbReference type="RefSeq" id="WP_066262876.1">
    <property type="nucleotide sequence ID" value="NZ_JARMAB010000041.1"/>
</dbReference>
<evidence type="ECO:0008006" key="3">
    <source>
        <dbReference type="Google" id="ProtNLM"/>
    </source>
</evidence>
<name>A0ABU6MN96_9BACI</name>
<dbReference type="NCBIfam" id="NF047360">
    <property type="entry name" value="tail_chap_PVL"/>
    <property type="match status" value="1"/>
</dbReference>
<evidence type="ECO:0000313" key="1">
    <source>
        <dbReference type="EMBL" id="MED1205848.1"/>
    </source>
</evidence>
<accession>A0ABU6MN96</accession>
<evidence type="ECO:0000313" key="2">
    <source>
        <dbReference type="Proteomes" id="UP001341444"/>
    </source>
</evidence>
<dbReference type="EMBL" id="JARMAB010000041">
    <property type="protein sequence ID" value="MED1205848.1"/>
    <property type="molecule type" value="Genomic_DNA"/>
</dbReference>
<gene>
    <name evidence="1" type="ORF">P4T90_22705</name>
</gene>
<dbReference type="Proteomes" id="UP001341444">
    <property type="component" value="Unassembled WGS sequence"/>
</dbReference>
<reference evidence="1 2" key="1">
    <citation type="submission" date="2023-03" db="EMBL/GenBank/DDBJ databases">
        <title>Bacillus Genome Sequencing.</title>
        <authorList>
            <person name="Dunlap C."/>
        </authorList>
    </citation>
    <scope>NUCLEOTIDE SEQUENCE [LARGE SCALE GENOMIC DNA]</scope>
    <source>
        <strain evidence="1 2">B-23453</strain>
    </source>
</reference>
<dbReference type="Pfam" id="PF23857">
    <property type="entry name" value="Phage_TAC_19"/>
    <property type="match status" value="1"/>
</dbReference>
<organism evidence="1 2">
    <name type="scientific">Heyndrickxia acidicola</name>
    <dbReference type="NCBI Taxonomy" id="209389"/>
    <lineage>
        <taxon>Bacteria</taxon>
        <taxon>Bacillati</taxon>
        <taxon>Bacillota</taxon>
        <taxon>Bacilli</taxon>
        <taxon>Bacillales</taxon>
        <taxon>Bacillaceae</taxon>
        <taxon>Heyndrickxia</taxon>
    </lineage>
</organism>
<protein>
    <recommendedName>
        <fullName evidence="3">Phage protein</fullName>
    </recommendedName>
</protein>
<proteinExistence type="predicted"/>